<feature type="domain" description="BIG2" evidence="1">
    <location>
        <begin position="116"/>
        <end position="196"/>
    </location>
</feature>
<dbReference type="EMBL" id="JAUQTB010000004">
    <property type="protein sequence ID" value="MDO7906826.1"/>
    <property type="molecule type" value="Genomic_DNA"/>
</dbReference>
<protein>
    <submittedName>
        <fullName evidence="2">Ig-like domain-containing protein</fullName>
    </submittedName>
</protein>
<feature type="domain" description="BIG2" evidence="1">
    <location>
        <begin position="616"/>
        <end position="696"/>
    </location>
</feature>
<evidence type="ECO:0000313" key="3">
    <source>
        <dbReference type="Proteomes" id="UP001240171"/>
    </source>
</evidence>
<dbReference type="Proteomes" id="UP001240171">
    <property type="component" value="Unassembled WGS sequence"/>
</dbReference>
<dbReference type="SMART" id="SM00635">
    <property type="entry name" value="BID_2"/>
    <property type="match status" value="9"/>
</dbReference>
<dbReference type="InterPro" id="IPR003343">
    <property type="entry name" value="Big_2"/>
</dbReference>
<keyword evidence="3" id="KW-1185">Reference proteome</keyword>
<feature type="domain" description="BIG2" evidence="1">
    <location>
        <begin position="283"/>
        <end position="363"/>
    </location>
</feature>
<feature type="domain" description="BIG2" evidence="1">
    <location>
        <begin position="450"/>
        <end position="530"/>
    </location>
</feature>
<proteinExistence type="predicted"/>
<gene>
    <name evidence="2" type="ORF">Q5741_10355</name>
</gene>
<dbReference type="RefSeq" id="WP_305024019.1">
    <property type="nucleotide sequence ID" value="NZ_JAUQTB010000004.1"/>
</dbReference>
<accession>A0ABT9CC46</accession>
<evidence type="ECO:0000313" key="2">
    <source>
        <dbReference type="EMBL" id="MDO7906826.1"/>
    </source>
</evidence>
<reference evidence="2 3" key="1">
    <citation type="submission" date="2023-07" db="EMBL/GenBank/DDBJ databases">
        <title>Paenibacillus sp. JX-17 nov. isolated from soil.</title>
        <authorList>
            <person name="Wan Y."/>
            <person name="Liu B."/>
        </authorList>
    </citation>
    <scope>NUCLEOTIDE SEQUENCE [LARGE SCALE GENOMIC DNA]</scope>
    <source>
        <strain evidence="2 3">JX-17</strain>
    </source>
</reference>
<feature type="domain" description="BIG2" evidence="1">
    <location>
        <begin position="199"/>
        <end position="280"/>
    </location>
</feature>
<dbReference type="SUPFAM" id="SSF49373">
    <property type="entry name" value="Invasin/intimin cell-adhesion fragments"/>
    <property type="match status" value="9"/>
</dbReference>
<dbReference type="Pfam" id="PF02368">
    <property type="entry name" value="Big_2"/>
    <property type="match status" value="3"/>
</dbReference>
<evidence type="ECO:0000259" key="1">
    <source>
        <dbReference type="SMART" id="SM00635"/>
    </source>
</evidence>
<feature type="domain" description="BIG2" evidence="1">
    <location>
        <begin position="32"/>
        <end position="112"/>
    </location>
</feature>
<feature type="domain" description="BIG2" evidence="1">
    <location>
        <begin position="699"/>
        <end position="779"/>
    </location>
</feature>
<feature type="domain" description="BIG2" evidence="1">
    <location>
        <begin position="366"/>
        <end position="447"/>
    </location>
</feature>
<dbReference type="InterPro" id="IPR008964">
    <property type="entry name" value="Invasin/intimin_cell_adhesion"/>
</dbReference>
<organism evidence="2 3">
    <name type="scientific">Paenibacillus lacisoli</name>
    <dbReference type="NCBI Taxonomy" id="3064525"/>
    <lineage>
        <taxon>Bacteria</taxon>
        <taxon>Bacillati</taxon>
        <taxon>Bacillota</taxon>
        <taxon>Bacilli</taxon>
        <taxon>Bacillales</taxon>
        <taxon>Paenibacillaceae</taxon>
        <taxon>Paenibacillus</taxon>
    </lineage>
</organism>
<comment type="caution">
    <text evidence="2">The sequence shown here is derived from an EMBL/GenBank/DDBJ whole genome shotgun (WGS) entry which is preliminary data.</text>
</comment>
<feature type="domain" description="BIG2" evidence="1">
    <location>
        <begin position="533"/>
        <end position="613"/>
    </location>
</feature>
<dbReference type="Gene3D" id="2.60.40.1080">
    <property type="match status" value="9"/>
</dbReference>
<sequence length="781" mass="81347">MLKKSIAAMTTLILIVSLLAVPAGVTRAAEAALSNLVLSKSELTLEAGESAALTATAVYSDGTSGNVTLSAEWSSKNDIVAAVNGGSVTAKSSGTATIEAAYKGITKTVQVTVTKKVKALLNSTQSVDLRLGGSEMIGLTAMYADNTTMDVAGTAVWTSDNTKVATVLNGKVTAVSAGSANIQAVYGKQTVIIPVTVEQLKRLEANKTATTLLLNEKDDQIVLTATYPNGDVKDVTAAAEWSSSNEKVADVLKGVITGYSSGSAVITAKYGARTAAINVDVDKTSRLKVNESSLFLHIDDSKQLNLSAVYPERPEADVTTGSTWTSSNEAVASVTAGKVRGNSAGTAVITGKYGDKTIQIPVSVEVAQYLDLGTEEVALKTDGTKELKLQATYIDGSKEDVTAKASWTSSNGNIAFVSDKGIITAHETGEATITASYGGKTATVKVAVNVPVKMSLSAKSISLDVDKQMQINLIAEYEDGREENVSSQAKWTSSSDKVVEVEDGLLTGIAMGNATVTTEFNGKKLTATVKVGIVDKLEASTKVLYLSVKDKAAITLTTPDGTAGGKDVTADAKWSSNTPDVAEVNKGVVTAYSSGKATITADYGSQKVTIRVEVDIVQKVTASVNSLSLKSGDKKTIAIKATYSDGTVKDVGDQAEWKSSSYKIATVEGGQVTAVSYGTARITAKFSGKTITIPVDIDQLKYLETSEVILNLKAGDQVKVTATATFKDESEKDVSKPALWASSKITVVTAKDGVVKATGKGKAVITVSYAGKKTKIQVVVN</sequence>
<name>A0ABT9CC46_9BACL</name>